<dbReference type="Gene3D" id="1.10.1200.270">
    <property type="entry name" value="Methyltransferase, alpha-helical capping domain"/>
    <property type="match status" value="1"/>
</dbReference>
<keyword evidence="2" id="KW-0460">Magnesium</keyword>
<comment type="caution">
    <text evidence="3">The sequence shown here is derived from an EMBL/GenBank/DDBJ whole genome shotgun (WGS) entry which is preliminary data.</text>
</comment>
<accession>A0A0J6VYQ8</accession>
<dbReference type="AlphaFoldDB" id="A0A0J6VYQ8"/>
<reference evidence="3 5" key="1">
    <citation type="journal article" date="2015" name="Genome Biol. Evol.">
        <title>Characterization of Three Mycobacterium spp. with Potential Use in Bioremediation by Genome Sequencing and Comparative Genomics.</title>
        <authorList>
            <person name="Das S."/>
            <person name="Pettersson B.M."/>
            <person name="Behra P.R."/>
            <person name="Ramesh M."/>
            <person name="Dasgupta S."/>
            <person name="Bhattacharya A."/>
            <person name="Kirsebom L.A."/>
        </authorList>
    </citation>
    <scope>NUCLEOTIDE SEQUENCE [LARGE SCALE GENOMIC DNA]</scope>
    <source>
        <strain evidence="3 5">DSM 44075</strain>
    </source>
</reference>
<reference evidence="4 6" key="2">
    <citation type="submission" date="2019-01" db="EMBL/GenBank/DDBJ databases">
        <title>High-quality-draft genome sequences of five non-tuberculosis mycobacteriaceae isolated from a nosocomial environment.</title>
        <authorList>
            <person name="Tiago I."/>
            <person name="Alarico S."/>
            <person name="Pereira S.G."/>
            <person name="Coelho C."/>
            <person name="Maranha A."/>
            <person name="Empadinhas N."/>
        </authorList>
    </citation>
    <scope>NUCLEOTIDE SEQUENCE [LARGE SCALE GENOMIC DNA]</scope>
    <source>
        <strain evidence="4 6">22DIII</strain>
    </source>
</reference>
<dbReference type="PATRIC" id="fig|1807.14.peg.3492"/>
<gene>
    <name evidence="4" type="ORF">EUA04_13495</name>
    <name evidence="3" type="ORF">MOBUDSM44075_03469</name>
</gene>
<dbReference type="Gene3D" id="3.40.50.150">
    <property type="entry name" value="Vaccinia Virus protein VP39"/>
    <property type="match status" value="1"/>
</dbReference>
<dbReference type="Proteomes" id="UP000294952">
    <property type="component" value="Unassembled WGS sequence"/>
</dbReference>
<dbReference type="Pfam" id="PF03492">
    <property type="entry name" value="Methyltransf_7"/>
    <property type="match status" value="1"/>
</dbReference>
<evidence type="ECO:0000256" key="2">
    <source>
        <dbReference type="ARBA" id="ARBA00022842"/>
    </source>
</evidence>
<protein>
    <submittedName>
        <fullName evidence="3">SAM dependent carboxyl methyltransferase</fullName>
    </submittedName>
    <submittedName>
        <fullName evidence="4">SAM-dependent methyltransferase</fullName>
    </submittedName>
</protein>
<dbReference type="EMBL" id="JYNU01000021">
    <property type="protein sequence ID" value="KMO74532.1"/>
    <property type="molecule type" value="Genomic_DNA"/>
</dbReference>
<dbReference type="RefSeq" id="WP_048424038.1">
    <property type="nucleotide sequence ID" value="NZ_JYNU01000021.1"/>
</dbReference>
<evidence type="ECO:0000256" key="1">
    <source>
        <dbReference type="ARBA" id="ARBA00022723"/>
    </source>
</evidence>
<dbReference type="EMBL" id="SDLP01000003">
    <property type="protein sequence ID" value="TDL08448.1"/>
    <property type="molecule type" value="Genomic_DNA"/>
</dbReference>
<evidence type="ECO:0000313" key="4">
    <source>
        <dbReference type="EMBL" id="TDL08448.1"/>
    </source>
</evidence>
<keyword evidence="1" id="KW-0479">Metal-binding</keyword>
<organism evidence="3 5">
    <name type="scientific">Mycolicibacterium obuense</name>
    <dbReference type="NCBI Taxonomy" id="1807"/>
    <lineage>
        <taxon>Bacteria</taxon>
        <taxon>Bacillati</taxon>
        <taxon>Actinomycetota</taxon>
        <taxon>Actinomycetes</taxon>
        <taxon>Mycobacteriales</taxon>
        <taxon>Mycobacteriaceae</taxon>
        <taxon>Mycolicibacterium</taxon>
    </lineage>
</organism>
<dbReference type="GO" id="GO:0008168">
    <property type="term" value="F:methyltransferase activity"/>
    <property type="evidence" value="ECO:0007669"/>
    <property type="project" value="UniProtKB-KW"/>
</dbReference>
<dbReference type="InterPro" id="IPR029063">
    <property type="entry name" value="SAM-dependent_MTases_sf"/>
</dbReference>
<dbReference type="Proteomes" id="UP000036313">
    <property type="component" value="Unassembled WGS sequence"/>
</dbReference>
<proteinExistence type="predicted"/>
<name>A0A0J6VYQ8_9MYCO</name>
<keyword evidence="3" id="KW-0489">Methyltransferase</keyword>
<keyword evidence="3" id="KW-0808">Transferase</keyword>
<evidence type="ECO:0000313" key="5">
    <source>
        <dbReference type="Proteomes" id="UP000036313"/>
    </source>
</evidence>
<sequence length="360" mass="38551">MPESSIVVRPEPVDSGTYTAASRLQAAGLTRATEIFAEAAAAVPLPTPPQPIVLADYGAATGHNALLPMGAAISVLRNRTRPEHSVLVAHTDRPDNDFTALFRTLEEDPDTYLHKDKAAFASAVGRSFYSQILPSNSVNLGWSAWAIQWLSHVPAPVHGPHLQVATCGDDELQAAYAKQAARDWHEFVAFRGRELCPGGRLVVTTMGIGDDGEAGFRPLLTAIADALAEVTAAGVISADEAARMCIPTVARTAADVTAPFAPSGVFERLSIAHLEIVDAQDRFWDRYQADKDAVDFGARWAGFARASLFAALSAALDGGLANPRCADLHERLEKGIAERLAAAPERTQIPLAYVVLEKRR</sequence>
<dbReference type="PANTHER" id="PTHR31009">
    <property type="entry name" value="S-ADENOSYL-L-METHIONINE:CARBOXYL METHYLTRANSFERASE FAMILY PROTEIN"/>
    <property type="match status" value="1"/>
</dbReference>
<dbReference type="GO" id="GO:0032259">
    <property type="term" value="P:methylation"/>
    <property type="evidence" value="ECO:0007669"/>
    <property type="project" value="UniProtKB-KW"/>
</dbReference>
<dbReference type="SUPFAM" id="SSF53335">
    <property type="entry name" value="S-adenosyl-L-methionine-dependent methyltransferases"/>
    <property type="match status" value="1"/>
</dbReference>
<dbReference type="GO" id="GO:0046872">
    <property type="term" value="F:metal ion binding"/>
    <property type="evidence" value="ECO:0007669"/>
    <property type="project" value="UniProtKB-KW"/>
</dbReference>
<evidence type="ECO:0000313" key="6">
    <source>
        <dbReference type="Proteomes" id="UP000294952"/>
    </source>
</evidence>
<evidence type="ECO:0000313" key="3">
    <source>
        <dbReference type="EMBL" id="KMO74532.1"/>
    </source>
</evidence>
<dbReference type="InterPro" id="IPR005299">
    <property type="entry name" value="MeTrfase_7"/>
</dbReference>
<dbReference type="InterPro" id="IPR042086">
    <property type="entry name" value="MeTrfase_capping"/>
</dbReference>